<feature type="site" description="Important for catalytic activity, responsible for pKa modulation of the active site Glu and correct orientation of both the proton donor and substrate" evidence="5">
    <location>
        <position position="185"/>
    </location>
</feature>
<dbReference type="InterPro" id="IPR006710">
    <property type="entry name" value="Glyco_hydro_43"/>
</dbReference>
<dbReference type="InterPro" id="IPR041542">
    <property type="entry name" value="GH43_C2"/>
</dbReference>
<dbReference type="AlphaFoldDB" id="A0A4Q7MBV5"/>
<evidence type="ECO:0000256" key="2">
    <source>
        <dbReference type="ARBA" id="ARBA00022801"/>
    </source>
</evidence>
<dbReference type="SUPFAM" id="SSF75005">
    <property type="entry name" value="Arabinanase/levansucrase/invertase"/>
    <property type="match status" value="1"/>
</dbReference>
<dbReference type="GO" id="GO:0005975">
    <property type="term" value="P:carbohydrate metabolic process"/>
    <property type="evidence" value="ECO:0007669"/>
    <property type="project" value="InterPro"/>
</dbReference>
<dbReference type="EMBL" id="SGXA01000005">
    <property type="protein sequence ID" value="RZS65444.1"/>
    <property type="molecule type" value="Genomic_DNA"/>
</dbReference>
<proteinExistence type="inferred from homology"/>
<feature type="active site" description="Proton donor" evidence="4">
    <location>
        <position position="252"/>
    </location>
</feature>
<dbReference type="Gene3D" id="2.60.120.200">
    <property type="match status" value="1"/>
</dbReference>
<evidence type="ECO:0000256" key="3">
    <source>
        <dbReference type="ARBA" id="ARBA00023295"/>
    </source>
</evidence>
<evidence type="ECO:0000313" key="8">
    <source>
        <dbReference type="EMBL" id="RZS65444.1"/>
    </source>
</evidence>
<comment type="caution">
    <text evidence="8">The sequence shown here is derived from an EMBL/GenBank/DDBJ whole genome shotgun (WGS) entry which is preliminary data.</text>
</comment>
<keyword evidence="3 6" id="KW-0326">Glycosidase</keyword>
<evidence type="ECO:0000256" key="1">
    <source>
        <dbReference type="ARBA" id="ARBA00009865"/>
    </source>
</evidence>
<dbReference type="Pfam" id="PF04616">
    <property type="entry name" value="Glyco_hydro_43"/>
    <property type="match status" value="1"/>
</dbReference>
<dbReference type="Gene3D" id="2.115.10.20">
    <property type="entry name" value="Glycosyl hydrolase domain, family 43"/>
    <property type="match status" value="1"/>
</dbReference>
<dbReference type="PANTHER" id="PTHR42812">
    <property type="entry name" value="BETA-XYLOSIDASE"/>
    <property type="match status" value="1"/>
</dbReference>
<dbReference type="Pfam" id="PF17851">
    <property type="entry name" value="GH43_C2"/>
    <property type="match status" value="1"/>
</dbReference>
<keyword evidence="2 6" id="KW-0378">Hydrolase</keyword>
<feature type="active site" description="Proton acceptor" evidence="4">
    <location>
        <position position="76"/>
    </location>
</feature>
<feature type="domain" description="Beta-xylosidase C-terminal Concanavalin A-like" evidence="7">
    <location>
        <begin position="403"/>
        <end position="575"/>
    </location>
</feature>
<name>A0A4Q7MBV5_9BACT</name>
<evidence type="ECO:0000256" key="5">
    <source>
        <dbReference type="PIRSR" id="PIRSR606710-2"/>
    </source>
</evidence>
<evidence type="ECO:0000313" key="9">
    <source>
        <dbReference type="Proteomes" id="UP000293874"/>
    </source>
</evidence>
<keyword evidence="9" id="KW-1185">Reference proteome</keyword>
<reference evidence="8 9" key="1">
    <citation type="submission" date="2019-02" db="EMBL/GenBank/DDBJ databases">
        <title>Genomic Encyclopedia of Type Strains, Phase IV (KMG-IV): sequencing the most valuable type-strain genomes for metagenomic binning, comparative biology and taxonomic classification.</title>
        <authorList>
            <person name="Goeker M."/>
        </authorList>
    </citation>
    <scope>NUCLEOTIDE SEQUENCE [LARGE SCALE GENOMIC DNA]</scope>
    <source>
        <strain evidence="8 9">DSM 18116</strain>
    </source>
</reference>
<dbReference type="SUPFAM" id="SSF49899">
    <property type="entry name" value="Concanavalin A-like lectins/glucanases"/>
    <property type="match status" value="1"/>
</dbReference>
<dbReference type="InterPro" id="IPR013320">
    <property type="entry name" value="ConA-like_dom_sf"/>
</dbReference>
<organism evidence="8 9">
    <name type="scientific">Pseudobacter ginsenosidimutans</name>
    <dbReference type="NCBI Taxonomy" id="661488"/>
    <lineage>
        <taxon>Bacteria</taxon>
        <taxon>Pseudomonadati</taxon>
        <taxon>Bacteroidota</taxon>
        <taxon>Chitinophagia</taxon>
        <taxon>Chitinophagales</taxon>
        <taxon>Chitinophagaceae</taxon>
        <taxon>Pseudobacter</taxon>
    </lineage>
</organism>
<dbReference type="InterPro" id="IPR023296">
    <property type="entry name" value="Glyco_hydro_beta-prop_sf"/>
</dbReference>
<dbReference type="RefSeq" id="WP_130544110.1">
    <property type="nucleotide sequence ID" value="NZ_CP042431.1"/>
</dbReference>
<dbReference type="CDD" id="cd18617">
    <property type="entry name" value="GH43_XynB-like"/>
    <property type="match status" value="1"/>
</dbReference>
<dbReference type="Proteomes" id="UP000293874">
    <property type="component" value="Unassembled WGS sequence"/>
</dbReference>
<sequence length="581" mass="64103">MKKIFDKLKSGTWVTMSGILMTVLSGIPAFSQKAAGKGNQPVFTQFTYQGNDRIYRNNPLNEGEFYSPILQGCYPDPSITRKGNDYYLINSSFSMVPGVPIFHSKDLVNWKQIGHVLDRPSQLKVEKAGISAGIYAPDIKYNPHNNTFYMITTQIAGGIGNMVVKTQDPAKGWSDPIKLKFDGIDPALFFDDNGKAYVVHNDAPPRGKELYNGHRVIKLWEYDLEKDAVIEGTDRIIVDGGVDISQKPIWIEGPHLYKKNGKYYLMCAEGGTGGWHSEVIFVSDDPKGPFKPAPGNPILTQRYFPRDRTNKVDWAGHADLVEGPDGKYYGVFLAVRPNEKNRVNTGRETFILPVDWSGEFPVFDNGLVPLRPRTKMPAGVTNQAGQNGFLPNGNFTYTDDLSISPLNYRWIGVRGARENFISTSKEGVKITPLPVTIKATEPTSTLFCRQQHASFEATVKIRYDPQTEKDLAGIVCYQKETFNYVFGITRKGNDLYVVLERTGNGKSTILGSEKIAPGNGIRLRVAAEGDDYTFSFAAEGQPFKNIGGTVSGDILSTDVAGGFTGALIGLYATSANDIVIP</sequence>
<comment type="similarity">
    <text evidence="1 6">Belongs to the glycosyl hydrolase 43 family.</text>
</comment>
<dbReference type="GO" id="GO:0004553">
    <property type="term" value="F:hydrolase activity, hydrolyzing O-glycosyl compounds"/>
    <property type="evidence" value="ECO:0007669"/>
    <property type="project" value="InterPro"/>
</dbReference>
<dbReference type="OrthoDB" id="9801455at2"/>
<evidence type="ECO:0000259" key="7">
    <source>
        <dbReference type="Pfam" id="PF17851"/>
    </source>
</evidence>
<protein>
    <submittedName>
        <fullName evidence="8">Alpha-N-arabinofuranosidase</fullName>
    </submittedName>
</protein>
<accession>A0A4Q7MBV5</accession>
<dbReference type="PANTHER" id="PTHR42812:SF12">
    <property type="entry name" value="BETA-XYLOSIDASE-RELATED"/>
    <property type="match status" value="1"/>
</dbReference>
<dbReference type="InterPro" id="IPR051795">
    <property type="entry name" value="Glycosyl_Hydrlase_43"/>
</dbReference>
<evidence type="ECO:0000256" key="4">
    <source>
        <dbReference type="PIRSR" id="PIRSR606710-1"/>
    </source>
</evidence>
<evidence type="ECO:0000256" key="6">
    <source>
        <dbReference type="RuleBase" id="RU361187"/>
    </source>
</evidence>
<gene>
    <name evidence="8" type="ORF">EV199_5617</name>
</gene>